<keyword evidence="4" id="KW-1185">Reference proteome</keyword>
<feature type="transmembrane region" description="Helical" evidence="1">
    <location>
        <begin position="12"/>
        <end position="31"/>
    </location>
</feature>
<reference evidence="3 4" key="1">
    <citation type="submission" date="2017-03" db="EMBL/GenBank/DDBJ databases">
        <authorList>
            <person name="Afonso C.L."/>
            <person name="Miller P.J."/>
            <person name="Scott M.A."/>
            <person name="Spackman E."/>
            <person name="Goraichik I."/>
            <person name="Dimitrov K.M."/>
            <person name="Suarez D.L."/>
            <person name="Swayne D.E."/>
        </authorList>
    </citation>
    <scope>NUCLEOTIDE SEQUENCE [LARGE SCALE GENOMIC DNA]</scope>
    <source>
        <strain evidence="3 4">CECT 7023</strain>
    </source>
</reference>
<dbReference type="Proteomes" id="UP000193900">
    <property type="component" value="Unassembled WGS sequence"/>
</dbReference>
<name>A0A1Y5THL6_9RHOB</name>
<dbReference type="AlphaFoldDB" id="A0A1Y5THL6"/>
<accession>A0A1Y5THL6</accession>
<organism evidence="3 4">
    <name type="scientific">Roseisalinus antarcticus</name>
    <dbReference type="NCBI Taxonomy" id="254357"/>
    <lineage>
        <taxon>Bacteria</taxon>
        <taxon>Pseudomonadati</taxon>
        <taxon>Pseudomonadota</taxon>
        <taxon>Alphaproteobacteria</taxon>
        <taxon>Rhodobacterales</taxon>
        <taxon>Roseobacteraceae</taxon>
        <taxon>Roseisalinus</taxon>
    </lineage>
</organism>
<keyword evidence="1" id="KW-1133">Transmembrane helix</keyword>
<keyword evidence="1" id="KW-0472">Membrane</keyword>
<keyword evidence="1" id="KW-0812">Transmembrane</keyword>
<evidence type="ECO:0000313" key="3">
    <source>
        <dbReference type="EMBL" id="SLN60542.1"/>
    </source>
</evidence>
<feature type="domain" description="DUF4396" evidence="2">
    <location>
        <begin position="1"/>
        <end position="71"/>
    </location>
</feature>
<dbReference type="Pfam" id="PF14342">
    <property type="entry name" value="DUF4396"/>
    <property type="match status" value="1"/>
</dbReference>
<protein>
    <recommendedName>
        <fullName evidence="2">DUF4396 domain-containing protein</fullName>
    </recommendedName>
</protein>
<evidence type="ECO:0000256" key="1">
    <source>
        <dbReference type="SAM" id="Phobius"/>
    </source>
</evidence>
<sequence length="81" mass="8956">MPYRTALRETFIAETPSIFVMEVVAIGADLLLAGDATMGDVRFWSSIVVSLTLGLLAAYPVNWLLIRNGIKEGMMDPRHTM</sequence>
<gene>
    <name evidence="3" type="ORF">ROA7023_02813</name>
</gene>
<evidence type="ECO:0000259" key="2">
    <source>
        <dbReference type="Pfam" id="PF14342"/>
    </source>
</evidence>
<evidence type="ECO:0000313" key="4">
    <source>
        <dbReference type="Proteomes" id="UP000193900"/>
    </source>
</evidence>
<dbReference type="EMBL" id="FWFZ01000014">
    <property type="protein sequence ID" value="SLN60542.1"/>
    <property type="molecule type" value="Genomic_DNA"/>
</dbReference>
<proteinExistence type="predicted"/>
<feature type="transmembrane region" description="Helical" evidence="1">
    <location>
        <begin position="43"/>
        <end position="65"/>
    </location>
</feature>
<dbReference type="InterPro" id="IPR025509">
    <property type="entry name" value="DUF4396"/>
</dbReference>